<feature type="transmembrane region" description="Helical" evidence="1">
    <location>
        <begin position="51"/>
        <end position="74"/>
    </location>
</feature>
<protein>
    <recommendedName>
        <fullName evidence="4">AB hydrolase-1 domain-containing protein</fullName>
    </recommendedName>
</protein>
<name>A0A1Y1W6Z1_9FUNG</name>
<dbReference type="EMBL" id="MCFD01000008">
    <property type="protein sequence ID" value="ORX68934.1"/>
    <property type="molecule type" value="Genomic_DNA"/>
</dbReference>
<evidence type="ECO:0000313" key="3">
    <source>
        <dbReference type="Proteomes" id="UP000193922"/>
    </source>
</evidence>
<dbReference type="Proteomes" id="UP000193922">
    <property type="component" value="Unassembled WGS sequence"/>
</dbReference>
<dbReference type="Gene3D" id="3.40.50.1820">
    <property type="entry name" value="alpha/beta hydrolase"/>
    <property type="match status" value="1"/>
</dbReference>
<evidence type="ECO:0008006" key="4">
    <source>
        <dbReference type="Google" id="ProtNLM"/>
    </source>
</evidence>
<evidence type="ECO:0000256" key="1">
    <source>
        <dbReference type="SAM" id="Phobius"/>
    </source>
</evidence>
<comment type="caution">
    <text evidence="2">The sequence shown here is derived from an EMBL/GenBank/DDBJ whole genome shotgun (WGS) entry which is preliminary data.</text>
</comment>
<evidence type="ECO:0000313" key="2">
    <source>
        <dbReference type="EMBL" id="ORX68934.1"/>
    </source>
</evidence>
<sequence>MLSWTAFHLTAKAFQPEYTGSTARNLKMGKFVLGVHTRVTLWSINQADHQLPVWALFTFFLPVLASAIVLPVVYKEYMAKNSIVEELVDNLVLPREKILDDAPISSYMTLKTGRPAAVIESGSTKFSMYTGESFPLSQQYIRSPLSIAWNSPQTLPSQVSSDEDSPRLLARIGRALLSVIECSILASVLSMTSMVLSILLLTSVSRQHQYSTHTPLIYGKAASELVSMSSYADHSPRIAVFCSGQRQPRTKGGVFAPQHATILIEHPIGYPSLVARSLQLYFVEHGRRVCIYDRPGYMASPLGFAPVAPEAVHKALSQELYAIGESGPFYVIGVDSGSEFAMLFPHDDYVSTIGMALVRPTQLAVAGLLSNGTLAKLMIKHEVLATDRQRSLETLDNLRLLSAIGFLSSGIPAEATIHESDRALAEWAFANPNMAQIQYFEQVKVGMLADTIEEEIQLSSNTKSIPVAVFGLAQDAAKRSLFSKLLSSAFEIELSESNSDKPLTLGTIGEQVSWHIQRIH</sequence>
<keyword evidence="3" id="KW-1185">Reference proteome</keyword>
<gene>
    <name evidence="2" type="ORF">DL89DRAFT_267973</name>
</gene>
<organism evidence="2 3">
    <name type="scientific">Linderina pennispora</name>
    <dbReference type="NCBI Taxonomy" id="61395"/>
    <lineage>
        <taxon>Eukaryota</taxon>
        <taxon>Fungi</taxon>
        <taxon>Fungi incertae sedis</taxon>
        <taxon>Zoopagomycota</taxon>
        <taxon>Kickxellomycotina</taxon>
        <taxon>Kickxellomycetes</taxon>
        <taxon>Kickxellales</taxon>
        <taxon>Kickxellaceae</taxon>
        <taxon>Linderina</taxon>
    </lineage>
</organism>
<dbReference type="OrthoDB" id="164921at2759"/>
<proteinExistence type="predicted"/>
<keyword evidence="1" id="KW-1133">Transmembrane helix</keyword>
<dbReference type="InterPro" id="IPR029058">
    <property type="entry name" value="AB_hydrolase_fold"/>
</dbReference>
<keyword evidence="1" id="KW-0812">Transmembrane</keyword>
<keyword evidence="1" id="KW-0472">Membrane</keyword>
<dbReference type="SUPFAM" id="SSF53474">
    <property type="entry name" value="alpha/beta-Hydrolases"/>
    <property type="match status" value="1"/>
</dbReference>
<dbReference type="AlphaFoldDB" id="A0A1Y1W6Z1"/>
<dbReference type="RefSeq" id="XP_040742666.1">
    <property type="nucleotide sequence ID" value="XM_040887743.1"/>
</dbReference>
<reference evidence="2 3" key="1">
    <citation type="submission" date="2016-07" db="EMBL/GenBank/DDBJ databases">
        <title>Pervasive Adenine N6-methylation of Active Genes in Fungi.</title>
        <authorList>
            <consortium name="DOE Joint Genome Institute"/>
            <person name="Mondo S.J."/>
            <person name="Dannebaum R.O."/>
            <person name="Kuo R.C."/>
            <person name="Labutti K."/>
            <person name="Haridas S."/>
            <person name="Kuo A."/>
            <person name="Salamov A."/>
            <person name="Ahrendt S.R."/>
            <person name="Lipzen A."/>
            <person name="Sullivan W."/>
            <person name="Andreopoulos W.B."/>
            <person name="Clum A."/>
            <person name="Lindquist E."/>
            <person name="Daum C."/>
            <person name="Ramamoorthy G.K."/>
            <person name="Gryganskyi A."/>
            <person name="Culley D."/>
            <person name="Magnuson J.K."/>
            <person name="James T.Y."/>
            <person name="O'Malley M.A."/>
            <person name="Stajich J.E."/>
            <person name="Spatafora J.W."/>
            <person name="Visel A."/>
            <person name="Grigoriev I.V."/>
        </authorList>
    </citation>
    <scope>NUCLEOTIDE SEQUENCE [LARGE SCALE GENOMIC DNA]</scope>
    <source>
        <strain evidence="2 3">ATCC 12442</strain>
    </source>
</reference>
<feature type="transmembrane region" description="Helical" evidence="1">
    <location>
        <begin position="175"/>
        <end position="201"/>
    </location>
</feature>
<accession>A0A1Y1W6Z1</accession>
<dbReference type="GeneID" id="63804391"/>